<dbReference type="VEuPathDB" id="VectorBase:PPAPM1_007175"/>
<name>A0A1B0CYI9_PHLPP</name>
<organism evidence="1 2">
    <name type="scientific">Phlebotomus papatasi</name>
    <name type="common">Sandfly</name>
    <dbReference type="NCBI Taxonomy" id="29031"/>
    <lineage>
        <taxon>Eukaryota</taxon>
        <taxon>Metazoa</taxon>
        <taxon>Ecdysozoa</taxon>
        <taxon>Arthropoda</taxon>
        <taxon>Hexapoda</taxon>
        <taxon>Insecta</taxon>
        <taxon>Pterygota</taxon>
        <taxon>Neoptera</taxon>
        <taxon>Endopterygota</taxon>
        <taxon>Diptera</taxon>
        <taxon>Nematocera</taxon>
        <taxon>Psychodoidea</taxon>
        <taxon>Psychodidae</taxon>
        <taxon>Phlebotomus</taxon>
        <taxon>Phlebotomus</taxon>
    </lineage>
</organism>
<evidence type="ECO:0000313" key="2">
    <source>
        <dbReference type="Proteomes" id="UP000092462"/>
    </source>
</evidence>
<keyword evidence="2" id="KW-1185">Reference proteome</keyword>
<dbReference type="EMBL" id="AJVK01000253">
    <property type="status" value="NOT_ANNOTATED_CDS"/>
    <property type="molecule type" value="Genomic_DNA"/>
</dbReference>
<protein>
    <submittedName>
        <fullName evidence="1">Uncharacterized protein</fullName>
    </submittedName>
</protein>
<evidence type="ECO:0000313" key="1">
    <source>
        <dbReference type="EnsemblMetazoa" id="PPAI000063-PA"/>
    </source>
</evidence>
<sequence>MEEGSDTDIEGRVKKYSYYYISRKLYYIPLFFVVYWAFYVFWLIVQSIARHKVEIPLHWDPPKRQKRTIDALKVSVMDQIGRFRQKFLSQEANTR</sequence>
<dbReference type="VEuPathDB" id="VectorBase:PPAI000063"/>
<dbReference type="AlphaFoldDB" id="A0A1B0CYI9"/>
<reference evidence="1" key="1">
    <citation type="submission" date="2022-08" db="UniProtKB">
        <authorList>
            <consortium name="EnsemblMetazoa"/>
        </authorList>
    </citation>
    <scope>IDENTIFICATION</scope>
    <source>
        <strain evidence="1">Israel</strain>
    </source>
</reference>
<dbReference type="Proteomes" id="UP000092462">
    <property type="component" value="Unassembled WGS sequence"/>
</dbReference>
<proteinExistence type="predicted"/>
<accession>A0A1B0CYI9</accession>
<dbReference type="EnsemblMetazoa" id="PPAI000063-RA">
    <property type="protein sequence ID" value="PPAI000063-PA"/>
    <property type="gene ID" value="PPAI000063"/>
</dbReference>